<dbReference type="GO" id="GO:0008199">
    <property type="term" value="F:ferric iron binding"/>
    <property type="evidence" value="ECO:0007669"/>
    <property type="project" value="InterPro"/>
</dbReference>
<dbReference type="STRING" id="10181.G5BXU5"/>
<dbReference type="PANTHER" id="PTHR11431">
    <property type="entry name" value="FERRITIN"/>
    <property type="match status" value="1"/>
</dbReference>
<dbReference type="InterPro" id="IPR012347">
    <property type="entry name" value="Ferritin-like"/>
</dbReference>
<dbReference type="InParanoid" id="G5BXU5"/>
<name>G5BXU5_HETGA</name>
<dbReference type="GO" id="GO:0008198">
    <property type="term" value="F:ferrous iron binding"/>
    <property type="evidence" value="ECO:0007669"/>
    <property type="project" value="TreeGrafter"/>
</dbReference>
<dbReference type="AlphaFoldDB" id="G5BXU5"/>
<sequence length="114" mass="13211">MTSDICLNYSTKAEIAINHLVNLHLRTSYTYLSLPFFTCDNAALESMGHFFCKLAKKSTLALKKNLNQALLDLHALFSAKTDPYFHDFLENHFLKEEKLIKKMSDHLTNLFRLE</sequence>
<evidence type="ECO:0000313" key="2">
    <source>
        <dbReference type="EMBL" id="EHB14106.1"/>
    </source>
</evidence>
<proteinExistence type="predicted"/>
<dbReference type="InterPro" id="IPR009078">
    <property type="entry name" value="Ferritin-like_SF"/>
</dbReference>
<comment type="subcellular location">
    <subcellularLocation>
        <location evidence="1">Autolysosome</location>
    </subcellularLocation>
</comment>
<evidence type="ECO:0000313" key="3">
    <source>
        <dbReference type="Proteomes" id="UP000006813"/>
    </source>
</evidence>
<reference evidence="2 3" key="1">
    <citation type="journal article" date="2011" name="Nature">
        <title>Genome sequencing reveals insights into physiology and longevity of the naked mole rat.</title>
        <authorList>
            <person name="Kim E.B."/>
            <person name="Fang X."/>
            <person name="Fushan A.A."/>
            <person name="Huang Z."/>
            <person name="Lobanov A.V."/>
            <person name="Han L."/>
            <person name="Marino S.M."/>
            <person name="Sun X."/>
            <person name="Turanov A.A."/>
            <person name="Yang P."/>
            <person name="Yim S.H."/>
            <person name="Zhao X."/>
            <person name="Kasaikina M.V."/>
            <person name="Stoletzki N."/>
            <person name="Peng C."/>
            <person name="Polak P."/>
            <person name="Xiong Z."/>
            <person name="Kiezun A."/>
            <person name="Zhu Y."/>
            <person name="Chen Y."/>
            <person name="Kryukov G.V."/>
            <person name="Zhang Q."/>
            <person name="Peshkin L."/>
            <person name="Yang L."/>
            <person name="Bronson R.T."/>
            <person name="Buffenstein R."/>
            <person name="Wang B."/>
            <person name="Han C."/>
            <person name="Li Q."/>
            <person name="Chen L."/>
            <person name="Zhao W."/>
            <person name="Sunyaev S.R."/>
            <person name="Park T.J."/>
            <person name="Zhang G."/>
            <person name="Wang J."/>
            <person name="Gladyshev V.N."/>
        </authorList>
    </citation>
    <scope>NUCLEOTIDE SEQUENCE [LARGE SCALE GENOMIC DNA]</scope>
</reference>
<dbReference type="GO" id="GO:0044754">
    <property type="term" value="C:autolysosome"/>
    <property type="evidence" value="ECO:0007669"/>
    <property type="project" value="UniProtKB-SubCell"/>
</dbReference>
<organism evidence="2 3">
    <name type="scientific">Heterocephalus glaber</name>
    <name type="common">Naked mole rat</name>
    <dbReference type="NCBI Taxonomy" id="10181"/>
    <lineage>
        <taxon>Eukaryota</taxon>
        <taxon>Metazoa</taxon>
        <taxon>Chordata</taxon>
        <taxon>Craniata</taxon>
        <taxon>Vertebrata</taxon>
        <taxon>Euteleostomi</taxon>
        <taxon>Mammalia</taxon>
        <taxon>Eutheria</taxon>
        <taxon>Euarchontoglires</taxon>
        <taxon>Glires</taxon>
        <taxon>Rodentia</taxon>
        <taxon>Hystricomorpha</taxon>
        <taxon>Bathyergidae</taxon>
        <taxon>Heterocephalus</taxon>
    </lineage>
</organism>
<dbReference type="Gene3D" id="1.20.1260.10">
    <property type="match status" value="2"/>
</dbReference>
<dbReference type="SUPFAM" id="SSF47240">
    <property type="entry name" value="Ferritin-like"/>
    <property type="match status" value="1"/>
</dbReference>
<accession>G5BXU5</accession>
<dbReference type="Proteomes" id="UP000006813">
    <property type="component" value="Unassembled WGS sequence"/>
</dbReference>
<evidence type="ECO:0000256" key="1">
    <source>
        <dbReference type="ARBA" id="ARBA00044942"/>
    </source>
</evidence>
<dbReference type="GO" id="GO:0006826">
    <property type="term" value="P:iron ion transport"/>
    <property type="evidence" value="ECO:0007669"/>
    <property type="project" value="InterPro"/>
</dbReference>
<dbReference type="PANTHER" id="PTHR11431:SF47">
    <property type="entry name" value="FERRITIN LIGHT CHAIN"/>
    <property type="match status" value="1"/>
</dbReference>
<gene>
    <name evidence="2" type="ORF">GW7_12962</name>
</gene>
<protein>
    <submittedName>
        <fullName evidence="2">Ferritin light chain 1</fullName>
    </submittedName>
</protein>
<dbReference type="GO" id="GO:0006879">
    <property type="term" value="P:intracellular iron ion homeostasis"/>
    <property type="evidence" value="ECO:0007669"/>
    <property type="project" value="InterPro"/>
</dbReference>
<dbReference type="InterPro" id="IPR001519">
    <property type="entry name" value="Ferritin"/>
</dbReference>
<dbReference type="EMBL" id="JH172427">
    <property type="protein sequence ID" value="EHB14106.1"/>
    <property type="molecule type" value="Genomic_DNA"/>
</dbReference>